<evidence type="ECO:0000313" key="4">
    <source>
        <dbReference type="EMBL" id="MBF1165972.1"/>
    </source>
</evidence>
<proteinExistence type="predicted"/>
<keyword evidence="3" id="KW-0732">Signal</keyword>
<protein>
    <submittedName>
        <fullName evidence="4">YXWGXW repeat-containing protein</fullName>
    </submittedName>
</protein>
<comment type="caution">
    <text evidence="4">The sequence shown here is derived from an EMBL/GenBank/DDBJ whole genome shotgun (WGS) entry which is preliminary data.</text>
</comment>
<feature type="compositionally biased region" description="Basic and acidic residues" evidence="1">
    <location>
        <begin position="93"/>
        <end position="108"/>
    </location>
</feature>
<keyword evidence="2" id="KW-0472">Membrane</keyword>
<dbReference type="Pfam" id="PF12779">
    <property type="entry name" value="WXXGXW"/>
    <property type="match status" value="1"/>
</dbReference>
<organism evidence="4 5">
    <name type="scientific">Dechloromonas agitata</name>
    <dbReference type="NCBI Taxonomy" id="73030"/>
    <lineage>
        <taxon>Bacteria</taxon>
        <taxon>Pseudomonadati</taxon>
        <taxon>Pseudomonadota</taxon>
        <taxon>Betaproteobacteria</taxon>
        <taxon>Rhodocyclales</taxon>
        <taxon>Azonexaceae</taxon>
        <taxon>Dechloromonas</taxon>
    </lineage>
</organism>
<keyword evidence="2" id="KW-1133">Transmembrane helix</keyword>
<evidence type="ECO:0000313" key="5">
    <source>
        <dbReference type="Proteomes" id="UP000718593"/>
    </source>
</evidence>
<feature type="compositionally biased region" description="Pro residues" evidence="1">
    <location>
        <begin position="110"/>
        <end position="127"/>
    </location>
</feature>
<dbReference type="PROSITE" id="PS51257">
    <property type="entry name" value="PROKAR_LIPOPROTEIN"/>
    <property type="match status" value="1"/>
</dbReference>
<feature type="region of interest" description="Disordered" evidence="1">
    <location>
        <begin position="93"/>
        <end position="206"/>
    </location>
</feature>
<evidence type="ECO:0000256" key="1">
    <source>
        <dbReference type="SAM" id="MobiDB-lite"/>
    </source>
</evidence>
<reference evidence="4" key="1">
    <citation type="submission" date="2020-04" db="EMBL/GenBank/DDBJ databases">
        <title>Deep metagenomics examines the oral microbiome during advanced dental caries in children, revealing novel taxa and co-occurrences with host molecules.</title>
        <authorList>
            <person name="Baker J.L."/>
            <person name="Morton J.T."/>
            <person name="Dinis M."/>
            <person name="Alvarez R."/>
            <person name="Tran N.C."/>
            <person name="Knight R."/>
            <person name="Edlund A."/>
        </authorList>
    </citation>
    <scope>NUCLEOTIDE SEQUENCE</scope>
    <source>
        <strain evidence="4">JCVI_32_bin.24</strain>
    </source>
</reference>
<dbReference type="InterPro" id="IPR024447">
    <property type="entry name" value="YXWGXW_rpt"/>
</dbReference>
<evidence type="ECO:0000256" key="2">
    <source>
        <dbReference type="SAM" id="Phobius"/>
    </source>
</evidence>
<gene>
    <name evidence="4" type="ORF">HXL68_13150</name>
</gene>
<feature type="compositionally biased region" description="Basic and acidic residues" evidence="1">
    <location>
        <begin position="159"/>
        <end position="168"/>
    </location>
</feature>
<evidence type="ECO:0000256" key="3">
    <source>
        <dbReference type="SAM" id="SignalP"/>
    </source>
</evidence>
<keyword evidence="2" id="KW-0812">Transmembrane</keyword>
<accession>A0A930BWA4</accession>
<feature type="transmembrane region" description="Helical" evidence="2">
    <location>
        <begin position="45"/>
        <end position="62"/>
    </location>
</feature>
<dbReference type="AlphaFoldDB" id="A0A930BWA4"/>
<dbReference type="Proteomes" id="UP000718593">
    <property type="component" value="Unassembled WGS sequence"/>
</dbReference>
<feature type="chain" id="PRO_5037714037" evidence="3">
    <location>
        <begin position="24"/>
        <end position="206"/>
    </location>
</feature>
<name>A0A930BWA4_9RHOO</name>
<feature type="compositionally biased region" description="Basic and acidic residues" evidence="1">
    <location>
        <begin position="181"/>
        <end position="206"/>
    </location>
</feature>
<feature type="signal peptide" evidence="3">
    <location>
        <begin position="1"/>
        <end position="23"/>
    </location>
</feature>
<sequence>MKSKTLITALLAGMAMLSGCVVAPAPVYREPVYIEPPPPRVEYPGYPPIVGYIWIGGFWTWIGQRYEWVPGRWEAPRPGYRWVAPRWEREGNHWRQHEGRWDRDDRAPRGNPPPPPPRYEPPRPEPMPQYRQERNYQPPQQAPAPLPRRDMDGPPPGREINRETRGQPDLRPATPPPPRGPDIKRDDRDRGERGDGRGRRNKDDDR</sequence>
<dbReference type="EMBL" id="JABZMI010000320">
    <property type="protein sequence ID" value="MBF1165972.1"/>
    <property type="molecule type" value="Genomic_DNA"/>
</dbReference>